<evidence type="ECO:0000313" key="2">
    <source>
        <dbReference type="EMBL" id="KAJ1718909.1"/>
    </source>
</evidence>
<feature type="coiled-coil region" evidence="1">
    <location>
        <begin position="100"/>
        <end position="134"/>
    </location>
</feature>
<evidence type="ECO:0000256" key="1">
    <source>
        <dbReference type="SAM" id="Coils"/>
    </source>
</evidence>
<dbReference type="Proteomes" id="UP001149813">
    <property type="component" value="Unassembled WGS sequence"/>
</dbReference>
<keyword evidence="1" id="KW-0175">Coiled coil</keyword>
<evidence type="ECO:0000313" key="3">
    <source>
        <dbReference type="Proteomes" id="UP001149813"/>
    </source>
</evidence>
<feature type="coiled-coil region" evidence="1">
    <location>
        <begin position="37"/>
        <end position="71"/>
    </location>
</feature>
<sequence>MRSFRISGLSTVSCTRLHSIFSLSRFKHAGARTLAKIGKLQEALDDKQFAIDELRAQLNAAKSALEEASTDTDVNHSEISELRKSLEIERDSSSELLTQFDEMAAAFEEVTADLEKVKRQNSNLNESLEIEQSNSDALLGRIKEKAAAFEAVSAERDIIQSENDDLRKSLDVMQSGSDELASQIKQMAGAFESVNAELEETREQKNAIENHAAELQMKLDATEAQLAAEYSSGGYCTSAAIGGQPSPALSTAEMDKDEVGATDAGHSTCLSRHGRELDEESPRTGGYWLARFKRIEANRAQWYAMLMRRIGKMPANDMNEAWLKRIEATIYPSGRHGEAARAVYSY</sequence>
<dbReference type="OrthoDB" id="10255522at2759"/>
<name>A0A9W7XUT0_9FUNG</name>
<dbReference type="SUPFAM" id="SSF57997">
    <property type="entry name" value="Tropomyosin"/>
    <property type="match status" value="1"/>
</dbReference>
<accession>A0A9W7XUT0</accession>
<feature type="coiled-coil region" evidence="1">
    <location>
        <begin position="184"/>
        <end position="225"/>
    </location>
</feature>
<organism evidence="2 3">
    <name type="scientific">Coemansia erecta</name>
    <dbReference type="NCBI Taxonomy" id="147472"/>
    <lineage>
        <taxon>Eukaryota</taxon>
        <taxon>Fungi</taxon>
        <taxon>Fungi incertae sedis</taxon>
        <taxon>Zoopagomycota</taxon>
        <taxon>Kickxellomycotina</taxon>
        <taxon>Kickxellomycetes</taxon>
        <taxon>Kickxellales</taxon>
        <taxon>Kickxellaceae</taxon>
        <taxon>Coemansia</taxon>
    </lineage>
</organism>
<keyword evidence="3" id="KW-1185">Reference proteome</keyword>
<dbReference type="AlphaFoldDB" id="A0A9W7XUT0"/>
<protein>
    <submittedName>
        <fullName evidence="2">Uncharacterized protein</fullName>
    </submittedName>
</protein>
<dbReference type="EMBL" id="JANBOJ010000580">
    <property type="protein sequence ID" value="KAJ1718909.1"/>
    <property type="molecule type" value="Genomic_DNA"/>
</dbReference>
<gene>
    <name evidence="2" type="ORF">LPJ53_006222</name>
</gene>
<proteinExistence type="predicted"/>
<comment type="caution">
    <text evidence="2">The sequence shown here is derived from an EMBL/GenBank/DDBJ whole genome shotgun (WGS) entry which is preliminary data.</text>
</comment>
<reference evidence="2" key="1">
    <citation type="submission" date="2022-07" db="EMBL/GenBank/DDBJ databases">
        <title>Phylogenomic reconstructions and comparative analyses of Kickxellomycotina fungi.</title>
        <authorList>
            <person name="Reynolds N.K."/>
            <person name="Stajich J.E."/>
            <person name="Barry K."/>
            <person name="Grigoriev I.V."/>
            <person name="Crous P."/>
            <person name="Smith M.E."/>
        </authorList>
    </citation>
    <scope>NUCLEOTIDE SEQUENCE</scope>
    <source>
        <strain evidence="2">NBRC 32514</strain>
    </source>
</reference>